<accession>A0A4R1RHQ2</accession>
<name>A0A4R1RHQ2_9FLAO</name>
<organism evidence="2 3">
    <name type="scientific">Mariniflexile fucanivorans</name>
    <dbReference type="NCBI Taxonomy" id="264023"/>
    <lineage>
        <taxon>Bacteria</taxon>
        <taxon>Pseudomonadati</taxon>
        <taxon>Bacteroidota</taxon>
        <taxon>Flavobacteriia</taxon>
        <taxon>Flavobacteriales</taxon>
        <taxon>Flavobacteriaceae</taxon>
        <taxon>Mariniflexile</taxon>
    </lineage>
</organism>
<feature type="transmembrane region" description="Helical" evidence="1">
    <location>
        <begin position="147"/>
        <end position="171"/>
    </location>
</feature>
<reference evidence="2 3" key="1">
    <citation type="submission" date="2019-03" db="EMBL/GenBank/DDBJ databases">
        <title>Genomic Encyclopedia of Type Strains, Phase IV (KMG-IV): sequencing the most valuable type-strain genomes for metagenomic binning, comparative biology and taxonomic classification.</title>
        <authorList>
            <person name="Goeker M."/>
        </authorList>
    </citation>
    <scope>NUCLEOTIDE SEQUENCE [LARGE SCALE GENOMIC DNA]</scope>
    <source>
        <strain evidence="2 3">DSM 18792</strain>
    </source>
</reference>
<dbReference type="Pfam" id="PF12412">
    <property type="entry name" value="DUF3667"/>
    <property type="match status" value="1"/>
</dbReference>
<keyword evidence="1" id="KW-0812">Transmembrane</keyword>
<comment type="caution">
    <text evidence="2">The sequence shown here is derived from an EMBL/GenBank/DDBJ whole genome shotgun (WGS) entry which is preliminary data.</text>
</comment>
<feature type="transmembrane region" description="Helical" evidence="1">
    <location>
        <begin position="121"/>
        <end position="140"/>
    </location>
</feature>
<keyword evidence="1" id="KW-1133">Transmembrane helix</keyword>
<dbReference type="Proteomes" id="UP000295455">
    <property type="component" value="Unassembled WGS sequence"/>
</dbReference>
<proteinExistence type="predicted"/>
<feature type="transmembrane region" description="Helical" evidence="1">
    <location>
        <begin position="177"/>
        <end position="199"/>
    </location>
</feature>
<evidence type="ECO:0000256" key="1">
    <source>
        <dbReference type="SAM" id="Phobius"/>
    </source>
</evidence>
<protein>
    <submittedName>
        <fullName evidence="2">Uncharacterized protein DUF3667</fullName>
    </submittedName>
</protein>
<dbReference type="OrthoDB" id="7446256at2"/>
<evidence type="ECO:0000313" key="3">
    <source>
        <dbReference type="Proteomes" id="UP000295455"/>
    </source>
</evidence>
<dbReference type="EMBL" id="SLUP01000005">
    <property type="protein sequence ID" value="TCL65618.1"/>
    <property type="molecule type" value="Genomic_DNA"/>
</dbReference>
<evidence type="ECO:0000313" key="2">
    <source>
        <dbReference type="EMBL" id="TCL65618.1"/>
    </source>
</evidence>
<dbReference type="InterPro" id="IPR022134">
    <property type="entry name" value="DUF3667"/>
</dbReference>
<feature type="transmembrane region" description="Helical" evidence="1">
    <location>
        <begin position="72"/>
        <end position="93"/>
    </location>
</feature>
<sequence length="237" mass="27032">MNCKNCNSEVSQNYCSNCGQPATLKRIDGHYIVGEIGQILNFEKGIFYTIKELLIRPGENVRHFILENRNRLVKPIIFIIVTSLIYSLVNTFFHIEDGYIKYDEVNKSSVGLIFKWAQNNYGYANIFMGVFIALCTKLFFRKYNYNFYEILILLCFVMGMGMLIFAFFALLQGVTKLDLMGIAGLIGVAYITWSIGQFFDKKKPINYLKAFASYILGALISVFFAIAIGVLIDILSK</sequence>
<gene>
    <name evidence="2" type="ORF">EV196_105283</name>
</gene>
<dbReference type="AlphaFoldDB" id="A0A4R1RHQ2"/>
<dbReference type="RefSeq" id="WP_132218024.1">
    <property type="nucleotide sequence ID" value="NZ_OX156936.1"/>
</dbReference>
<keyword evidence="1" id="KW-0472">Membrane</keyword>
<feature type="transmembrane region" description="Helical" evidence="1">
    <location>
        <begin position="211"/>
        <end position="232"/>
    </location>
</feature>
<keyword evidence="3" id="KW-1185">Reference proteome</keyword>